<comment type="caution">
    <text evidence="2">The sequence shown here is derived from an EMBL/GenBank/DDBJ whole genome shotgun (WGS) entry which is preliminary data.</text>
</comment>
<evidence type="ECO:0008006" key="4">
    <source>
        <dbReference type="Google" id="ProtNLM"/>
    </source>
</evidence>
<dbReference type="Proteomes" id="UP000246114">
    <property type="component" value="Unassembled WGS sequence"/>
</dbReference>
<dbReference type="AlphaFoldDB" id="A0A316M2I1"/>
<dbReference type="RefSeq" id="WP_168972089.1">
    <property type="nucleotide sequence ID" value="NZ_JABAGG010000006.1"/>
</dbReference>
<evidence type="ECO:0000313" key="2">
    <source>
        <dbReference type="EMBL" id="PWL51778.1"/>
    </source>
</evidence>
<sequence length="185" mass="22222">MFNIDKELFRKTEGRLYRYYNQLKIIDKLKNRVVLLYKQKESILKEMKELNKLEIDTELNMGIDYSKDKIQSSGTGSSAAENETIRYIENLQIDYKETMKRLQETNSRIREIELEIQDMQYSIDSLEDKEYGKLIELKYKELKTMDYIAAELYQSARTTAYRKRKEMVEELSQYIEWNKNGTKMA</sequence>
<feature type="coiled-coil region" evidence="1">
    <location>
        <begin position="88"/>
        <end position="129"/>
    </location>
</feature>
<keyword evidence="1" id="KW-0175">Coiled coil</keyword>
<reference evidence="2 3" key="1">
    <citation type="submission" date="2018-03" db="EMBL/GenBank/DDBJ databases">
        <title>The uncultured portion of the human microbiome is neutrally assembled.</title>
        <authorList>
            <person name="Jeraldo P."/>
            <person name="Boardman L."/>
            <person name="White B.A."/>
            <person name="Nelson H."/>
            <person name="Goldenfeld N."/>
            <person name="Chia N."/>
        </authorList>
    </citation>
    <scope>NUCLEOTIDE SEQUENCE [LARGE SCALE GENOMIC DNA]</scope>
    <source>
        <strain evidence="2">CIM:MAG 903</strain>
    </source>
</reference>
<accession>A0A316M2I1</accession>
<protein>
    <recommendedName>
        <fullName evidence="4">Phage protein</fullName>
    </recommendedName>
</protein>
<dbReference type="EMBL" id="QAMZ01000053">
    <property type="protein sequence ID" value="PWL51778.1"/>
    <property type="molecule type" value="Genomic_DNA"/>
</dbReference>
<organism evidence="2 3">
    <name type="scientific">Clostridium cadaveris</name>
    <dbReference type="NCBI Taxonomy" id="1529"/>
    <lineage>
        <taxon>Bacteria</taxon>
        <taxon>Bacillati</taxon>
        <taxon>Bacillota</taxon>
        <taxon>Clostridia</taxon>
        <taxon>Eubacteriales</taxon>
        <taxon>Clostridiaceae</taxon>
        <taxon>Clostridium</taxon>
    </lineage>
</organism>
<name>A0A316M2I1_9CLOT</name>
<gene>
    <name evidence="2" type="ORF">DBY38_12595</name>
</gene>
<evidence type="ECO:0000256" key="1">
    <source>
        <dbReference type="SAM" id="Coils"/>
    </source>
</evidence>
<evidence type="ECO:0000313" key="3">
    <source>
        <dbReference type="Proteomes" id="UP000246114"/>
    </source>
</evidence>
<proteinExistence type="predicted"/>